<dbReference type="GO" id="GO:0009055">
    <property type="term" value="F:electron transfer activity"/>
    <property type="evidence" value="ECO:0007669"/>
    <property type="project" value="InterPro"/>
</dbReference>
<protein>
    <submittedName>
        <fullName evidence="11">Di-heme cytochrome c peroxidase</fullName>
    </submittedName>
</protein>
<dbReference type="KEGG" id="amg:AMEC673_04180"/>
<evidence type="ECO:0000256" key="2">
    <source>
        <dbReference type="ARBA" id="ARBA00022617"/>
    </source>
</evidence>
<feature type="binding site" description="covalent" evidence="8">
    <location>
        <position position="211"/>
    </location>
    <ligand>
        <name>heme c</name>
        <dbReference type="ChEBI" id="CHEBI:61717"/>
        <label>2</label>
    </ligand>
</feature>
<dbReference type="GO" id="GO:0004130">
    <property type="term" value="F:cytochrome-c peroxidase activity"/>
    <property type="evidence" value="ECO:0007669"/>
    <property type="project" value="TreeGrafter"/>
</dbReference>
<feature type="binding site" description="covalent" evidence="8">
    <location>
        <position position="60"/>
    </location>
    <ligand>
        <name>heme c</name>
        <dbReference type="ChEBI" id="CHEBI:61717"/>
        <label>1</label>
    </ligand>
</feature>
<dbReference type="InterPro" id="IPR023929">
    <property type="entry name" value="MbnH-like"/>
</dbReference>
<feature type="binding site" description="axial binding residue" evidence="9">
    <location>
        <position position="61"/>
    </location>
    <ligand>
        <name>heme c</name>
        <dbReference type="ChEBI" id="CHEBI:61717"/>
        <label>1</label>
    </ligand>
    <ligandPart>
        <name>Fe</name>
        <dbReference type="ChEBI" id="CHEBI:18248"/>
    </ligandPart>
</feature>
<dbReference type="SUPFAM" id="SSF46626">
    <property type="entry name" value="Cytochrome c"/>
    <property type="match status" value="2"/>
</dbReference>
<organism evidence="11 12">
    <name type="scientific">Alteromonas macleodii (strain English Channel 673)</name>
    <dbReference type="NCBI Taxonomy" id="1004788"/>
    <lineage>
        <taxon>Bacteria</taxon>
        <taxon>Pseudomonadati</taxon>
        <taxon>Pseudomonadota</taxon>
        <taxon>Gammaproteobacteria</taxon>
        <taxon>Alteromonadales</taxon>
        <taxon>Alteromonadaceae</taxon>
        <taxon>Alteromonas/Salinimonas group</taxon>
        <taxon>Alteromonas</taxon>
    </lineage>
</organism>
<keyword evidence="7 9" id="KW-0408">Iron</keyword>
<dbReference type="InterPro" id="IPR009056">
    <property type="entry name" value="Cyt_c-like_dom"/>
</dbReference>
<evidence type="ECO:0000256" key="4">
    <source>
        <dbReference type="ARBA" id="ARBA00022729"/>
    </source>
</evidence>
<dbReference type="GO" id="GO:0020037">
    <property type="term" value="F:heme binding"/>
    <property type="evidence" value="ECO:0007669"/>
    <property type="project" value="InterPro"/>
</dbReference>
<comment type="subcellular location">
    <subcellularLocation>
        <location evidence="1">Periplasm</location>
    </subcellularLocation>
</comment>
<accession>A0AB32ZW63</accession>
<dbReference type="RefSeq" id="WP_014948462.1">
    <property type="nucleotide sequence ID" value="NC_018678.1"/>
</dbReference>
<keyword evidence="3 9" id="KW-0479">Metal-binding</keyword>
<evidence type="ECO:0000256" key="9">
    <source>
        <dbReference type="PIRSR" id="PIRSR000294-2"/>
    </source>
</evidence>
<keyword evidence="5" id="KW-0574">Periplasm</keyword>
<evidence type="ECO:0000256" key="6">
    <source>
        <dbReference type="ARBA" id="ARBA00023002"/>
    </source>
</evidence>
<gene>
    <name evidence="11" type="ordered locus">AMEC673_04180</name>
</gene>
<dbReference type="Proteomes" id="UP000006296">
    <property type="component" value="Chromosome"/>
</dbReference>
<dbReference type="EMBL" id="CP003844">
    <property type="protein sequence ID" value="AFT73533.1"/>
    <property type="molecule type" value="Genomic_DNA"/>
</dbReference>
<dbReference type="PROSITE" id="PS51007">
    <property type="entry name" value="CYTC"/>
    <property type="match status" value="1"/>
</dbReference>
<proteinExistence type="predicted"/>
<keyword evidence="4" id="KW-0732">Signal</keyword>
<dbReference type="Pfam" id="PF03150">
    <property type="entry name" value="CCP_MauG"/>
    <property type="match status" value="1"/>
</dbReference>
<dbReference type="GO" id="GO:0042597">
    <property type="term" value="C:periplasmic space"/>
    <property type="evidence" value="ECO:0007669"/>
    <property type="project" value="UniProtKB-SubCell"/>
</dbReference>
<name>A0AB32ZW63_ALTME</name>
<dbReference type="AlphaFoldDB" id="A0AB32ZW63"/>
<evidence type="ECO:0000259" key="10">
    <source>
        <dbReference type="PROSITE" id="PS51007"/>
    </source>
</evidence>
<sequence length="349" mass="38649">MILGACSKSPTPYTWNLPHNIPPPPVPADNPVTEESVILGEKLFFDKGLSANNTVSCSSCHEPEHAFSEPKTVSVGANGDALNRNALALVNVAYNASFTWAHNNLESIEKQLMIPLFNEHPVEMGVTGNEKRILKRFEGSEYRALFEAAYGDDTPNLNNIVKALASYVRSLVSFNSAFDNYAYAQDDDALTAQQLEGLNLFFSERTECFHCHGGLNFTQSSKHSFQPFAAQPFHNTGLYNEDGKGSYPESDMGLYSVTHNKQDMGKFRAPTLRNIALTAPYMHDGSIATLDEVIEFYARGGNLAESPNPYRSPFIKGFTISEDEKAALVAFLRSLTDEQFVKTHTTRKN</sequence>
<feature type="binding site" description="covalent" evidence="8">
    <location>
        <position position="208"/>
    </location>
    <ligand>
        <name>heme c</name>
        <dbReference type="ChEBI" id="CHEBI:61717"/>
        <label>2</label>
    </ligand>
</feature>
<evidence type="ECO:0000256" key="1">
    <source>
        <dbReference type="ARBA" id="ARBA00004418"/>
    </source>
</evidence>
<keyword evidence="2 8" id="KW-0349">Heme</keyword>
<comment type="PTM">
    <text evidence="8">Binds 2 heme groups per subunit.</text>
</comment>
<keyword evidence="11" id="KW-0575">Peroxidase</keyword>
<evidence type="ECO:0000313" key="12">
    <source>
        <dbReference type="Proteomes" id="UP000006296"/>
    </source>
</evidence>
<dbReference type="InterPro" id="IPR036909">
    <property type="entry name" value="Cyt_c-like_dom_sf"/>
</dbReference>
<dbReference type="PANTHER" id="PTHR30600">
    <property type="entry name" value="CYTOCHROME C PEROXIDASE-RELATED"/>
    <property type="match status" value="1"/>
</dbReference>
<evidence type="ECO:0000256" key="5">
    <source>
        <dbReference type="ARBA" id="ARBA00022764"/>
    </source>
</evidence>
<feature type="binding site" description="covalent" evidence="8">
    <location>
        <position position="57"/>
    </location>
    <ligand>
        <name>heme c</name>
        <dbReference type="ChEBI" id="CHEBI:61717"/>
        <label>1</label>
    </ligand>
</feature>
<feature type="binding site" description="axial binding residue" evidence="9">
    <location>
        <position position="212"/>
    </location>
    <ligand>
        <name>heme c</name>
        <dbReference type="ChEBI" id="CHEBI:61717"/>
        <label>2</label>
    </ligand>
    <ligandPart>
        <name>Fe</name>
        <dbReference type="ChEBI" id="CHEBI:18248"/>
    </ligandPart>
</feature>
<evidence type="ECO:0000313" key="11">
    <source>
        <dbReference type="EMBL" id="AFT73533.1"/>
    </source>
</evidence>
<dbReference type="NCBIfam" id="TIGR04039">
    <property type="entry name" value="MXAN_0977_Heme2"/>
    <property type="match status" value="1"/>
</dbReference>
<dbReference type="InterPro" id="IPR004852">
    <property type="entry name" value="Di-haem_cyt_c_peroxidsae"/>
</dbReference>
<comment type="cofactor">
    <cofactor evidence="8">
        <name>heme</name>
        <dbReference type="ChEBI" id="CHEBI:30413"/>
    </cofactor>
    <text evidence="8">Binds 2 heme groups.</text>
</comment>
<dbReference type="InterPro" id="IPR051395">
    <property type="entry name" value="Cytochrome_c_Peroxidase/MauG"/>
</dbReference>
<evidence type="ECO:0000256" key="3">
    <source>
        <dbReference type="ARBA" id="ARBA00022723"/>
    </source>
</evidence>
<dbReference type="GO" id="GO:0046872">
    <property type="term" value="F:metal ion binding"/>
    <property type="evidence" value="ECO:0007669"/>
    <property type="project" value="UniProtKB-KW"/>
</dbReference>
<dbReference type="PIRSF" id="PIRSF000294">
    <property type="entry name" value="Cytochrome-c_peroxidase"/>
    <property type="match status" value="1"/>
</dbReference>
<evidence type="ECO:0000256" key="7">
    <source>
        <dbReference type="ARBA" id="ARBA00023004"/>
    </source>
</evidence>
<keyword evidence="6" id="KW-0560">Oxidoreductase</keyword>
<feature type="domain" description="Cytochrome c" evidence="10">
    <location>
        <begin position="192"/>
        <end position="336"/>
    </location>
</feature>
<dbReference type="Gene3D" id="1.10.760.10">
    <property type="entry name" value="Cytochrome c-like domain"/>
    <property type="match status" value="2"/>
</dbReference>
<dbReference type="InterPro" id="IPR026259">
    <property type="entry name" value="MauG/Cytc_peroxidase"/>
</dbReference>
<evidence type="ECO:0000256" key="8">
    <source>
        <dbReference type="PIRSR" id="PIRSR000294-1"/>
    </source>
</evidence>
<reference evidence="12" key="1">
    <citation type="journal article" date="2012" name="Sci. Rep.">
        <title>Genomes of surface isolates of Alteromonas macleodii: the life of a widespread marine opportunistic copiotroph.</title>
        <authorList>
            <person name="Lopez-Perez M."/>
            <person name="Gonzaga A."/>
            <person name="Martin-Cuadrado A.B."/>
            <person name="Onyshchenko O."/>
            <person name="Ghavidel A."/>
            <person name="Ghai R."/>
            <person name="Rodriguez-Valera F."/>
        </authorList>
    </citation>
    <scope>NUCLEOTIDE SEQUENCE [LARGE SCALE GENOMIC DNA]</scope>
    <source>
        <strain evidence="12">English Channel 673</strain>
    </source>
</reference>